<feature type="compositionally biased region" description="Basic and acidic residues" evidence="1">
    <location>
        <begin position="36"/>
        <end position="54"/>
    </location>
</feature>
<evidence type="ECO:0000313" key="3">
    <source>
        <dbReference type="Proteomes" id="UP001187343"/>
    </source>
</evidence>
<keyword evidence="3" id="KW-1185">Reference proteome</keyword>
<sequence>MTSLMCQDDPERVSQRTNCPILLRSSAFKRVQKNTDSSDRDIPPEHSNPQDKSIHEVQFFSSSADLWECVPAEAPLGSGFRNDLQTRFLQIHQTRSESPSPFICCS</sequence>
<accession>A0AA88TU14</accession>
<reference evidence="2" key="1">
    <citation type="submission" date="2023-08" db="EMBL/GenBank/DDBJ databases">
        <title>Chromosome-level Genome Assembly of mud carp (Cirrhinus molitorella).</title>
        <authorList>
            <person name="Liu H."/>
        </authorList>
    </citation>
    <scope>NUCLEOTIDE SEQUENCE</scope>
    <source>
        <strain evidence="2">Prfri</strain>
        <tissue evidence="2">Muscle</tissue>
    </source>
</reference>
<gene>
    <name evidence="2" type="ORF">Q8A67_014123</name>
</gene>
<organism evidence="2 3">
    <name type="scientific">Cirrhinus molitorella</name>
    <name type="common">mud carp</name>
    <dbReference type="NCBI Taxonomy" id="172907"/>
    <lineage>
        <taxon>Eukaryota</taxon>
        <taxon>Metazoa</taxon>
        <taxon>Chordata</taxon>
        <taxon>Craniata</taxon>
        <taxon>Vertebrata</taxon>
        <taxon>Euteleostomi</taxon>
        <taxon>Actinopterygii</taxon>
        <taxon>Neopterygii</taxon>
        <taxon>Teleostei</taxon>
        <taxon>Ostariophysi</taxon>
        <taxon>Cypriniformes</taxon>
        <taxon>Cyprinidae</taxon>
        <taxon>Labeoninae</taxon>
        <taxon>Labeonini</taxon>
        <taxon>Cirrhinus</taxon>
    </lineage>
</organism>
<dbReference type="EMBL" id="JAUYZG010000014">
    <property type="protein sequence ID" value="KAK2888748.1"/>
    <property type="molecule type" value="Genomic_DNA"/>
</dbReference>
<comment type="caution">
    <text evidence="2">The sequence shown here is derived from an EMBL/GenBank/DDBJ whole genome shotgun (WGS) entry which is preliminary data.</text>
</comment>
<feature type="region of interest" description="Disordered" evidence="1">
    <location>
        <begin position="30"/>
        <end position="54"/>
    </location>
</feature>
<dbReference type="AlphaFoldDB" id="A0AA88TU14"/>
<dbReference type="Proteomes" id="UP001187343">
    <property type="component" value="Unassembled WGS sequence"/>
</dbReference>
<proteinExistence type="predicted"/>
<evidence type="ECO:0000313" key="2">
    <source>
        <dbReference type="EMBL" id="KAK2888748.1"/>
    </source>
</evidence>
<protein>
    <submittedName>
        <fullName evidence="2">Uncharacterized protein</fullName>
    </submittedName>
</protein>
<name>A0AA88TU14_9TELE</name>
<evidence type="ECO:0000256" key="1">
    <source>
        <dbReference type="SAM" id="MobiDB-lite"/>
    </source>
</evidence>